<proteinExistence type="inferred from homology"/>
<dbReference type="InterPro" id="IPR050187">
    <property type="entry name" value="Lipid_Phosphate_FormReg"/>
</dbReference>
<dbReference type="PROSITE" id="PS50146">
    <property type="entry name" value="DAGK"/>
    <property type="match status" value="1"/>
</dbReference>
<evidence type="ECO:0000256" key="8">
    <source>
        <dbReference type="ARBA" id="ARBA00023098"/>
    </source>
</evidence>
<protein>
    <submittedName>
        <fullName evidence="12">Lipid kinase, YegS/Rv2252/BmrU family</fullName>
    </submittedName>
</protein>
<sequence length="298" mass="32274">MEWNKALLIHHLHAGKANRENTLGVVTGVLAPAIHELVVVRTDEPGEGEKLCRERGEEFDVVFILGGDGTVHECVNGLASLQNPPQIGVLPGGTCNDFARSLGISPDAETAAQEMLSGRVISVDVGRANDRVFTNFFGIGLISEASQNINENLKGALGKVSYFISTLQTITRSEPFQYELEIDGERTTGEAVMIYAANGRFLGTNALPFAPDALQDGKLDVLIIHETGIPLLREVLSHKPEGEWQPRNESISYFKASTLKIKTDAPMPADTDGELYMETPAELSVLAGHLHFLTGAEK</sequence>
<keyword evidence="3" id="KW-0444">Lipid biosynthesis</keyword>
<name>A0A1G5L2Q0_9BACL</name>
<accession>A0A1G5L2Q0</accession>
<dbReference type="Pfam" id="PF00781">
    <property type="entry name" value="DAGK_cat"/>
    <property type="match status" value="1"/>
</dbReference>
<evidence type="ECO:0000313" key="13">
    <source>
        <dbReference type="Proteomes" id="UP000198538"/>
    </source>
</evidence>
<keyword evidence="13" id="KW-1185">Reference proteome</keyword>
<evidence type="ECO:0000256" key="3">
    <source>
        <dbReference type="ARBA" id="ARBA00022516"/>
    </source>
</evidence>
<dbReference type="InterPro" id="IPR016064">
    <property type="entry name" value="NAD/diacylglycerol_kinase_sf"/>
</dbReference>
<dbReference type="Proteomes" id="UP000198538">
    <property type="component" value="Unassembled WGS sequence"/>
</dbReference>
<dbReference type="Gene3D" id="3.40.50.10330">
    <property type="entry name" value="Probable inorganic polyphosphate/atp-NAD kinase, domain 1"/>
    <property type="match status" value="1"/>
</dbReference>
<evidence type="ECO:0000256" key="7">
    <source>
        <dbReference type="ARBA" id="ARBA00022840"/>
    </source>
</evidence>
<keyword evidence="4" id="KW-0808">Transferase</keyword>
<dbReference type="InterPro" id="IPR001206">
    <property type="entry name" value="Diacylglycerol_kinase_cat_dom"/>
</dbReference>
<reference evidence="13" key="1">
    <citation type="submission" date="2016-10" db="EMBL/GenBank/DDBJ databases">
        <authorList>
            <person name="Varghese N."/>
            <person name="Submissions S."/>
        </authorList>
    </citation>
    <scope>NUCLEOTIDE SEQUENCE [LARGE SCALE GENOMIC DNA]</scope>
    <source>
        <strain evidence="13">BL9</strain>
    </source>
</reference>
<dbReference type="GO" id="GO:0004143">
    <property type="term" value="F:ATP-dependent diacylglycerol kinase activity"/>
    <property type="evidence" value="ECO:0007669"/>
    <property type="project" value="TreeGrafter"/>
</dbReference>
<keyword evidence="9" id="KW-0594">Phospholipid biosynthesis</keyword>
<dbReference type="Pfam" id="PF19279">
    <property type="entry name" value="YegS_C"/>
    <property type="match status" value="1"/>
</dbReference>
<dbReference type="STRING" id="582692.SAMN05720606_11912"/>
<evidence type="ECO:0000256" key="1">
    <source>
        <dbReference type="ARBA" id="ARBA00001946"/>
    </source>
</evidence>
<dbReference type="InterPro" id="IPR017438">
    <property type="entry name" value="ATP-NAD_kinase_N"/>
</dbReference>
<dbReference type="GO" id="GO:0008654">
    <property type="term" value="P:phospholipid biosynthetic process"/>
    <property type="evidence" value="ECO:0007669"/>
    <property type="project" value="UniProtKB-KW"/>
</dbReference>
<gene>
    <name evidence="12" type="ORF">SAMN05720606_11912</name>
</gene>
<dbReference type="NCBIfam" id="TIGR00147">
    <property type="entry name" value="YegS/Rv2252/BmrU family lipid kinase"/>
    <property type="match status" value="1"/>
</dbReference>
<comment type="similarity">
    <text evidence="2">Belongs to the diacylglycerol/lipid kinase family.</text>
</comment>
<keyword evidence="5" id="KW-0547">Nucleotide-binding</keyword>
<evidence type="ECO:0000256" key="9">
    <source>
        <dbReference type="ARBA" id="ARBA00023209"/>
    </source>
</evidence>
<dbReference type="SMART" id="SM00046">
    <property type="entry name" value="DAGKc"/>
    <property type="match status" value="1"/>
</dbReference>
<dbReference type="InterPro" id="IPR045540">
    <property type="entry name" value="YegS/DAGK_C"/>
</dbReference>
<evidence type="ECO:0000259" key="11">
    <source>
        <dbReference type="PROSITE" id="PS50146"/>
    </source>
</evidence>
<organism evidence="12 13">
    <name type="scientific">Paenibacillus polysaccharolyticus</name>
    <dbReference type="NCBI Taxonomy" id="582692"/>
    <lineage>
        <taxon>Bacteria</taxon>
        <taxon>Bacillati</taxon>
        <taxon>Bacillota</taxon>
        <taxon>Bacilli</taxon>
        <taxon>Bacillales</taxon>
        <taxon>Paenibacillaceae</taxon>
        <taxon>Paenibacillus</taxon>
    </lineage>
</organism>
<evidence type="ECO:0000256" key="5">
    <source>
        <dbReference type="ARBA" id="ARBA00022741"/>
    </source>
</evidence>
<dbReference type="InterPro" id="IPR005218">
    <property type="entry name" value="Diacylglycerol/lipid_kinase"/>
</dbReference>
<dbReference type="Gene3D" id="2.60.200.40">
    <property type="match status" value="1"/>
</dbReference>
<keyword evidence="10" id="KW-1208">Phospholipid metabolism</keyword>
<evidence type="ECO:0000256" key="4">
    <source>
        <dbReference type="ARBA" id="ARBA00022679"/>
    </source>
</evidence>
<evidence type="ECO:0000256" key="6">
    <source>
        <dbReference type="ARBA" id="ARBA00022777"/>
    </source>
</evidence>
<keyword evidence="6 12" id="KW-0418">Kinase</keyword>
<dbReference type="EMBL" id="FMVM01000019">
    <property type="protein sequence ID" value="SCZ06844.1"/>
    <property type="molecule type" value="Genomic_DNA"/>
</dbReference>
<dbReference type="GO" id="GO:0005886">
    <property type="term" value="C:plasma membrane"/>
    <property type="evidence" value="ECO:0007669"/>
    <property type="project" value="TreeGrafter"/>
</dbReference>
<feature type="domain" description="DAGKc" evidence="11">
    <location>
        <begin position="1"/>
        <end position="132"/>
    </location>
</feature>
<dbReference type="RefSeq" id="WP_090924094.1">
    <property type="nucleotide sequence ID" value="NZ_FMVM01000019.1"/>
</dbReference>
<dbReference type="AlphaFoldDB" id="A0A1G5L2Q0"/>
<keyword evidence="7" id="KW-0067">ATP-binding</keyword>
<dbReference type="SUPFAM" id="SSF111331">
    <property type="entry name" value="NAD kinase/diacylglycerol kinase-like"/>
    <property type="match status" value="1"/>
</dbReference>
<evidence type="ECO:0000313" key="12">
    <source>
        <dbReference type="EMBL" id="SCZ06844.1"/>
    </source>
</evidence>
<comment type="cofactor">
    <cofactor evidence="1">
        <name>Mg(2+)</name>
        <dbReference type="ChEBI" id="CHEBI:18420"/>
    </cofactor>
</comment>
<dbReference type="PANTHER" id="PTHR12358:SF107">
    <property type="entry name" value="LIPID KINASE BMRU-RELATED"/>
    <property type="match status" value="1"/>
</dbReference>
<evidence type="ECO:0000256" key="10">
    <source>
        <dbReference type="ARBA" id="ARBA00023264"/>
    </source>
</evidence>
<evidence type="ECO:0000256" key="2">
    <source>
        <dbReference type="ARBA" id="ARBA00005983"/>
    </source>
</evidence>
<dbReference type="GO" id="GO:0005524">
    <property type="term" value="F:ATP binding"/>
    <property type="evidence" value="ECO:0007669"/>
    <property type="project" value="UniProtKB-KW"/>
</dbReference>
<keyword evidence="8" id="KW-0443">Lipid metabolism</keyword>
<dbReference type="PANTHER" id="PTHR12358">
    <property type="entry name" value="SPHINGOSINE KINASE"/>
    <property type="match status" value="1"/>
</dbReference>